<dbReference type="FunFam" id="1.10.10.10:FF:000795">
    <property type="entry name" value="La protein 2"/>
    <property type="match status" value="1"/>
</dbReference>
<dbReference type="PROSITE" id="PS50961">
    <property type="entry name" value="HTH_LA"/>
    <property type="match status" value="1"/>
</dbReference>
<protein>
    <submittedName>
        <fullName evidence="12">La protein 1</fullName>
    </submittedName>
</protein>
<dbReference type="GO" id="GO:0005730">
    <property type="term" value="C:nucleolus"/>
    <property type="evidence" value="ECO:0007669"/>
    <property type="project" value="UniProtKB-SubCell"/>
</dbReference>
<feature type="domain" description="XRRM" evidence="10">
    <location>
        <begin position="277"/>
        <end position="401"/>
    </location>
</feature>
<organism evidence="11 12">
    <name type="scientific">Gossypium hirsutum</name>
    <name type="common">Upland cotton</name>
    <name type="synonym">Gossypium mexicanum</name>
    <dbReference type="NCBI Taxonomy" id="3635"/>
    <lineage>
        <taxon>Eukaryota</taxon>
        <taxon>Viridiplantae</taxon>
        <taxon>Streptophyta</taxon>
        <taxon>Embryophyta</taxon>
        <taxon>Tracheophyta</taxon>
        <taxon>Spermatophyta</taxon>
        <taxon>Magnoliopsida</taxon>
        <taxon>eudicotyledons</taxon>
        <taxon>Gunneridae</taxon>
        <taxon>Pentapetalae</taxon>
        <taxon>rosids</taxon>
        <taxon>malvids</taxon>
        <taxon>Malvales</taxon>
        <taxon>Malvaceae</taxon>
        <taxon>Malvoideae</taxon>
        <taxon>Gossypium</taxon>
    </lineage>
</organism>
<feature type="domain" description="HTH La-type RNA-binding" evidence="9">
    <location>
        <begin position="4"/>
        <end position="108"/>
    </location>
</feature>
<dbReference type="GeneID" id="107900508"/>
<dbReference type="PANTHER" id="PTHR22792:SF140">
    <property type="entry name" value="ACHILLES, ISOFORM A"/>
    <property type="match status" value="1"/>
</dbReference>
<feature type="region of interest" description="Disordered" evidence="7">
    <location>
        <begin position="378"/>
        <end position="416"/>
    </location>
</feature>
<dbReference type="InterPro" id="IPR000504">
    <property type="entry name" value="RRM_dom"/>
</dbReference>
<evidence type="ECO:0000256" key="4">
    <source>
        <dbReference type="ARBA" id="ARBA00023242"/>
    </source>
</evidence>
<dbReference type="GO" id="GO:1990904">
    <property type="term" value="C:ribonucleoprotein complex"/>
    <property type="evidence" value="ECO:0007669"/>
    <property type="project" value="UniProtKB-UniRule"/>
</dbReference>
<dbReference type="Pfam" id="PF08777">
    <property type="entry name" value="RRM_3"/>
    <property type="match status" value="1"/>
</dbReference>
<feature type="compositionally biased region" description="Basic and acidic residues" evidence="7">
    <location>
        <begin position="248"/>
        <end position="273"/>
    </location>
</feature>
<dbReference type="SUPFAM" id="SSF46785">
    <property type="entry name" value="Winged helix' DNA-binding domain"/>
    <property type="match status" value="1"/>
</dbReference>
<keyword evidence="4" id="KW-0539">Nucleus</keyword>
<dbReference type="PANTHER" id="PTHR22792">
    <property type="entry name" value="LUPUS LA PROTEIN-RELATED"/>
    <property type="match status" value="1"/>
</dbReference>
<dbReference type="GO" id="GO:0006396">
    <property type="term" value="P:RNA processing"/>
    <property type="evidence" value="ECO:0007669"/>
    <property type="project" value="InterPro"/>
</dbReference>
<dbReference type="OMA" id="QNEGYPK"/>
<dbReference type="SMART" id="SM00360">
    <property type="entry name" value="RRM"/>
    <property type="match status" value="2"/>
</dbReference>
<keyword evidence="3 6" id="KW-0694">RNA-binding</keyword>
<dbReference type="GO" id="GO:0005634">
    <property type="term" value="C:nucleus"/>
    <property type="evidence" value="ECO:0000318"/>
    <property type="project" value="GO_Central"/>
</dbReference>
<comment type="subcellular location">
    <subcellularLocation>
        <location evidence="1">Nucleus</location>
        <location evidence="1">Nucleolus</location>
    </subcellularLocation>
    <subcellularLocation>
        <location evidence="2">Nucleus</location>
        <location evidence="2">Nucleoplasm</location>
    </subcellularLocation>
</comment>
<evidence type="ECO:0000256" key="3">
    <source>
        <dbReference type="ARBA" id="ARBA00022884"/>
    </source>
</evidence>
<evidence type="ECO:0000313" key="11">
    <source>
        <dbReference type="Proteomes" id="UP000818029"/>
    </source>
</evidence>
<feature type="domain" description="RRM" evidence="8">
    <location>
        <begin position="117"/>
        <end position="202"/>
    </location>
</feature>
<gene>
    <name evidence="12" type="primary">LOC107900508</name>
</gene>
<dbReference type="InterPro" id="IPR036390">
    <property type="entry name" value="WH_DNA-bd_sf"/>
</dbReference>
<dbReference type="Gene3D" id="1.10.10.10">
    <property type="entry name" value="Winged helix-like DNA-binding domain superfamily/Winged helix DNA-binding domain"/>
    <property type="match status" value="1"/>
</dbReference>
<evidence type="ECO:0000313" key="12">
    <source>
        <dbReference type="RefSeq" id="XP_016681607.1"/>
    </source>
</evidence>
<dbReference type="SMART" id="SM00715">
    <property type="entry name" value="LA"/>
    <property type="match status" value="1"/>
</dbReference>
<evidence type="ECO:0000256" key="1">
    <source>
        <dbReference type="ARBA" id="ARBA00004604"/>
    </source>
</evidence>
<dbReference type="STRING" id="3635.A0A1U8IU19"/>
<dbReference type="InterPro" id="IPR036388">
    <property type="entry name" value="WH-like_DNA-bd_sf"/>
</dbReference>
<sequence>MATPSLGEDTAKAVLRQVEFYFGDSNLPKDDFLKTKINESEDDMVSLALICSFSKMRGHLNLTEVKKADDVPDCTLKVVAQTLRTSSSLKVSEDGKKVGRSTKLLEPEELIEQLDSRTIAASPLELNVQREALEAFFGQYAKVNSVRLPHHVVQRMYFCGTALIEFSAAEDAQTVLEQSLVFGGAELELKPKKDFDVIREKEVEEFERNRSITTSNSSNAEEKYPKGLLVAFKLKSASAGDSAEQNGSDEKKTAENENDKEKVDDKHGSPIDKVVEKENKSSISIYKDDMNVVLREDLKDVFEKFGTVKYVDFRIREDKGYIRFEQPEAAQKAHAASASAKGGLVVKNFIANVEPVTGVAESEYWSLLRDNQGKQRVGNHFHWRGGKINRGGKRGRDGENGSPRGRPNEAKRARAA</sequence>
<feature type="region of interest" description="Disordered" evidence="7">
    <location>
        <begin position="240"/>
        <end position="273"/>
    </location>
</feature>
<dbReference type="Proteomes" id="UP000818029">
    <property type="component" value="Chromosome A07"/>
</dbReference>
<name>A0A1U8IU19_GOSHI</name>
<evidence type="ECO:0000259" key="8">
    <source>
        <dbReference type="PROSITE" id="PS50102"/>
    </source>
</evidence>
<evidence type="ECO:0000259" key="9">
    <source>
        <dbReference type="PROSITE" id="PS50961"/>
    </source>
</evidence>
<keyword evidence="11" id="KW-1185">Reference proteome</keyword>
<evidence type="ECO:0000259" key="10">
    <source>
        <dbReference type="PROSITE" id="PS51939"/>
    </source>
</evidence>
<dbReference type="Pfam" id="PF00076">
    <property type="entry name" value="RRM_1"/>
    <property type="match status" value="1"/>
</dbReference>
<dbReference type="PaxDb" id="3635-A0A1U8IU19"/>
<feature type="compositionally biased region" description="Basic and acidic residues" evidence="7">
    <location>
        <begin position="406"/>
        <end position="416"/>
    </location>
</feature>
<accession>A0A1U8IU19</accession>
<feature type="compositionally biased region" description="Basic residues" evidence="7">
    <location>
        <begin position="378"/>
        <end position="393"/>
    </location>
</feature>
<dbReference type="InterPro" id="IPR035979">
    <property type="entry name" value="RBD_domain_sf"/>
</dbReference>
<dbReference type="InterPro" id="IPR014886">
    <property type="entry name" value="La_xRRM"/>
</dbReference>
<dbReference type="OrthoDB" id="439993at2759"/>
<dbReference type="InterPro" id="IPR045180">
    <property type="entry name" value="La_dom_prot"/>
</dbReference>
<reference evidence="11" key="1">
    <citation type="journal article" date="2020" name="Nat. Genet.">
        <title>Genomic diversifications of five Gossypium allopolyploid species and their impact on cotton improvement.</title>
        <authorList>
            <person name="Chen Z.J."/>
            <person name="Sreedasyam A."/>
            <person name="Ando A."/>
            <person name="Song Q."/>
            <person name="De Santiago L.M."/>
            <person name="Hulse-Kemp A.M."/>
            <person name="Ding M."/>
            <person name="Ye W."/>
            <person name="Kirkbride R.C."/>
            <person name="Jenkins J."/>
            <person name="Plott C."/>
            <person name="Lovell J."/>
            <person name="Lin Y.M."/>
            <person name="Vaughn R."/>
            <person name="Liu B."/>
            <person name="Simpson S."/>
            <person name="Scheffler B.E."/>
            <person name="Wen L."/>
            <person name="Saski C.A."/>
            <person name="Grover C.E."/>
            <person name="Hu G."/>
            <person name="Conover J.L."/>
            <person name="Carlson J.W."/>
            <person name="Shu S."/>
            <person name="Boston L.B."/>
            <person name="Williams M."/>
            <person name="Peterson D.G."/>
            <person name="McGee K."/>
            <person name="Jones D.C."/>
            <person name="Wendel J.F."/>
            <person name="Stelly D.M."/>
            <person name="Grimwood J."/>
            <person name="Schmutz J."/>
        </authorList>
    </citation>
    <scope>NUCLEOTIDE SEQUENCE [LARGE SCALE GENOMIC DNA]</scope>
    <source>
        <strain evidence="11">cv. TM-1</strain>
    </source>
</reference>
<dbReference type="InterPro" id="IPR006630">
    <property type="entry name" value="La_HTH"/>
</dbReference>
<dbReference type="RefSeq" id="XP_016681607.1">
    <property type="nucleotide sequence ID" value="XM_016826118.2"/>
</dbReference>
<dbReference type="GO" id="GO:0005654">
    <property type="term" value="C:nucleoplasm"/>
    <property type="evidence" value="ECO:0007669"/>
    <property type="project" value="UniProtKB-SubCell"/>
</dbReference>
<evidence type="ECO:0000256" key="6">
    <source>
        <dbReference type="PROSITE-ProRule" id="PRU00332"/>
    </source>
</evidence>
<evidence type="ECO:0000256" key="5">
    <source>
        <dbReference type="ARBA" id="ARBA00057261"/>
    </source>
</evidence>
<evidence type="ECO:0000256" key="2">
    <source>
        <dbReference type="ARBA" id="ARBA00004642"/>
    </source>
</evidence>
<evidence type="ECO:0000256" key="7">
    <source>
        <dbReference type="SAM" id="MobiDB-lite"/>
    </source>
</evidence>
<dbReference type="CDD" id="cd08030">
    <property type="entry name" value="LA_like_plant"/>
    <property type="match status" value="1"/>
</dbReference>
<dbReference type="Pfam" id="PF05383">
    <property type="entry name" value="La"/>
    <property type="match status" value="1"/>
</dbReference>
<reference evidence="12" key="2">
    <citation type="submission" date="2025-08" db="UniProtKB">
        <authorList>
            <consortium name="RefSeq"/>
        </authorList>
    </citation>
    <scope>IDENTIFICATION</scope>
</reference>
<comment type="function">
    <text evidence="5">Binds to the 3' poly(U) terminus of nascent RNA polymerase III transcripts, protecting them from exonuclease digestion and facilitating their folding and maturation.</text>
</comment>
<dbReference type="SUPFAM" id="SSF54928">
    <property type="entry name" value="RNA-binding domain, RBD"/>
    <property type="match status" value="2"/>
</dbReference>
<dbReference type="PROSITE" id="PS50102">
    <property type="entry name" value="RRM"/>
    <property type="match status" value="1"/>
</dbReference>
<dbReference type="PROSITE" id="PS51939">
    <property type="entry name" value="XRRM"/>
    <property type="match status" value="1"/>
</dbReference>
<dbReference type="Gene3D" id="3.30.70.330">
    <property type="match status" value="2"/>
</dbReference>
<dbReference type="InterPro" id="IPR002344">
    <property type="entry name" value="Lupus_La"/>
</dbReference>
<proteinExistence type="predicted"/>
<dbReference type="KEGG" id="ghi:107900508"/>
<dbReference type="AlphaFoldDB" id="A0A1U8IU19"/>
<dbReference type="PRINTS" id="PR00302">
    <property type="entry name" value="LUPUSLA"/>
</dbReference>
<dbReference type="GO" id="GO:0003729">
    <property type="term" value="F:mRNA binding"/>
    <property type="evidence" value="ECO:0000318"/>
    <property type="project" value="GO_Central"/>
</dbReference>
<dbReference type="InterPro" id="IPR012677">
    <property type="entry name" value="Nucleotide-bd_a/b_plait_sf"/>
</dbReference>